<evidence type="ECO:0000256" key="9">
    <source>
        <dbReference type="PROSITE-ProRule" id="PRU00470"/>
    </source>
</evidence>
<proteinExistence type="predicted"/>
<dbReference type="GO" id="GO:0008270">
    <property type="term" value="F:zinc ion binding"/>
    <property type="evidence" value="ECO:0007669"/>
    <property type="project" value="UniProtKB-KW"/>
</dbReference>
<feature type="region of interest" description="Disordered" evidence="10">
    <location>
        <begin position="357"/>
        <end position="383"/>
    </location>
</feature>
<evidence type="ECO:0000256" key="2">
    <source>
        <dbReference type="ARBA" id="ARBA00022723"/>
    </source>
</evidence>
<evidence type="ECO:0000256" key="8">
    <source>
        <dbReference type="ARBA" id="ARBA00023242"/>
    </source>
</evidence>
<feature type="region of interest" description="Disordered" evidence="10">
    <location>
        <begin position="47"/>
        <end position="79"/>
    </location>
</feature>
<evidence type="ECO:0000313" key="13">
    <source>
        <dbReference type="Proteomes" id="UP000507222"/>
    </source>
</evidence>
<name>A0A6J5VG01_PRUAR</name>
<dbReference type="AlphaFoldDB" id="A0A6J5VG01"/>
<dbReference type="Pfam" id="PF03110">
    <property type="entry name" value="SBP"/>
    <property type="match status" value="1"/>
</dbReference>
<dbReference type="InterPro" id="IPR036893">
    <property type="entry name" value="SBP_sf"/>
</dbReference>
<evidence type="ECO:0000313" key="12">
    <source>
        <dbReference type="EMBL" id="CAB4286834.1"/>
    </source>
</evidence>
<accession>A0A6J5VG01</accession>
<evidence type="ECO:0000259" key="11">
    <source>
        <dbReference type="PROSITE" id="PS51141"/>
    </source>
</evidence>
<evidence type="ECO:0000256" key="7">
    <source>
        <dbReference type="ARBA" id="ARBA00023163"/>
    </source>
</evidence>
<reference evidence="12 13" key="1">
    <citation type="submission" date="2020-05" db="EMBL/GenBank/DDBJ databases">
        <authorList>
            <person name="Campoy J."/>
            <person name="Schneeberger K."/>
            <person name="Spophaly S."/>
        </authorList>
    </citation>
    <scope>NUCLEOTIDE SEQUENCE [LARGE SCALE GENOMIC DNA]</scope>
    <source>
        <strain evidence="12">PruArmRojPasFocal</strain>
    </source>
</reference>
<feature type="compositionally biased region" description="Low complexity" evidence="10">
    <location>
        <begin position="47"/>
        <end position="60"/>
    </location>
</feature>
<evidence type="ECO:0000256" key="4">
    <source>
        <dbReference type="ARBA" id="ARBA00022833"/>
    </source>
</evidence>
<keyword evidence="7" id="KW-0804">Transcription</keyword>
<dbReference type="FunFam" id="4.10.1100.10:FF:000001">
    <property type="entry name" value="Squamosa promoter-binding-like protein 14"/>
    <property type="match status" value="1"/>
</dbReference>
<dbReference type="InterPro" id="IPR044817">
    <property type="entry name" value="SBP-like"/>
</dbReference>
<organism evidence="12 13">
    <name type="scientific">Prunus armeniaca</name>
    <name type="common">Apricot</name>
    <name type="synonym">Armeniaca vulgaris</name>
    <dbReference type="NCBI Taxonomy" id="36596"/>
    <lineage>
        <taxon>Eukaryota</taxon>
        <taxon>Viridiplantae</taxon>
        <taxon>Streptophyta</taxon>
        <taxon>Embryophyta</taxon>
        <taxon>Tracheophyta</taxon>
        <taxon>Spermatophyta</taxon>
        <taxon>Magnoliopsida</taxon>
        <taxon>eudicotyledons</taxon>
        <taxon>Gunneridae</taxon>
        <taxon>Pentapetalae</taxon>
        <taxon>rosids</taxon>
        <taxon>fabids</taxon>
        <taxon>Rosales</taxon>
        <taxon>Rosaceae</taxon>
        <taxon>Amygdaloideae</taxon>
        <taxon>Amygdaleae</taxon>
        <taxon>Prunus</taxon>
    </lineage>
</organism>
<keyword evidence="2" id="KW-0479">Metal-binding</keyword>
<dbReference type="SUPFAM" id="SSF103612">
    <property type="entry name" value="SBT domain"/>
    <property type="match status" value="1"/>
</dbReference>
<feature type="compositionally biased region" description="Basic and acidic residues" evidence="10">
    <location>
        <begin position="361"/>
        <end position="370"/>
    </location>
</feature>
<feature type="compositionally biased region" description="Polar residues" evidence="10">
    <location>
        <begin position="371"/>
        <end position="383"/>
    </location>
</feature>
<dbReference type="Gene3D" id="4.10.1100.10">
    <property type="entry name" value="Transcription factor, SBP-box domain"/>
    <property type="match status" value="1"/>
</dbReference>
<keyword evidence="6" id="KW-0238">DNA-binding</keyword>
<comment type="subcellular location">
    <subcellularLocation>
        <location evidence="1">Nucleus</location>
    </subcellularLocation>
</comment>
<feature type="region of interest" description="Disordered" evidence="10">
    <location>
        <begin position="1"/>
        <end position="28"/>
    </location>
</feature>
<dbReference type="PROSITE" id="PS51141">
    <property type="entry name" value="ZF_SBP"/>
    <property type="match status" value="1"/>
</dbReference>
<dbReference type="InterPro" id="IPR004333">
    <property type="entry name" value="SBP_dom"/>
</dbReference>
<dbReference type="GO" id="GO:0003677">
    <property type="term" value="F:DNA binding"/>
    <property type="evidence" value="ECO:0007669"/>
    <property type="project" value="UniProtKB-KW"/>
</dbReference>
<gene>
    <name evidence="12" type="ORF">CURHAP_LOCUS44565</name>
</gene>
<keyword evidence="4" id="KW-0862">Zinc</keyword>
<sequence length="383" mass="41625">MEMSSSSMTESGSSSSSSPPNSSTESLNGLKFGQKIYFEDASLGASYKSGSAGSSSSSGATPPKKQRAGHLAHPGQPPRCQVEGCQVDLSDAKAYYSRHKVCGLHSKTPKVIVAGLEQRFCQQCSRFHQLPEFDQGKRSCRRRLAGHNERRRKPQPGSVSTRFGRLSTSLFENSNRVGSFLMDFTAYPRPADRDAWATTRTSERVPVNQNANGTGKFLQHPWQSNSVTTSGRYLQGSAGGTSYPDPGIPPRECVTGVADSSCALSLLSNQPWGSRNRPSGVGMNAYLNTWMNTQGVTVTRPMAHAGTSNHFPTTSLGFKGNEAGSSSHEMLPDLGLGQISQPLSRQYSGVLELSQQNRRQQHMELGHTRGYDSSTNQQMHWSL</sequence>
<dbReference type="Proteomes" id="UP000507222">
    <property type="component" value="Unassembled WGS sequence"/>
</dbReference>
<dbReference type="EMBL" id="CAEKDK010000007">
    <property type="protein sequence ID" value="CAB4286834.1"/>
    <property type="molecule type" value="Genomic_DNA"/>
</dbReference>
<dbReference type="PANTHER" id="PTHR31251">
    <property type="entry name" value="SQUAMOSA PROMOTER-BINDING-LIKE PROTEIN 4"/>
    <property type="match status" value="1"/>
</dbReference>
<feature type="compositionally biased region" description="Low complexity" evidence="10">
    <location>
        <begin position="1"/>
        <end position="26"/>
    </location>
</feature>
<dbReference type="PANTHER" id="PTHR31251:SF191">
    <property type="entry name" value="SBP-TYPE DOMAIN-CONTAINING PROTEIN"/>
    <property type="match status" value="1"/>
</dbReference>
<protein>
    <recommendedName>
        <fullName evidence="11">SBP-type domain-containing protein</fullName>
    </recommendedName>
</protein>
<keyword evidence="3 9" id="KW-0863">Zinc-finger</keyword>
<keyword evidence="8" id="KW-0539">Nucleus</keyword>
<evidence type="ECO:0000256" key="6">
    <source>
        <dbReference type="ARBA" id="ARBA00023125"/>
    </source>
</evidence>
<dbReference type="GO" id="GO:0005634">
    <property type="term" value="C:nucleus"/>
    <property type="evidence" value="ECO:0007669"/>
    <property type="project" value="UniProtKB-SubCell"/>
</dbReference>
<evidence type="ECO:0000256" key="3">
    <source>
        <dbReference type="ARBA" id="ARBA00022771"/>
    </source>
</evidence>
<evidence type="ECO:0000256" key="1">
    <source>
        <dbReference type="ARBA" id="ARBA00004123"/>
    </source>
</evidence>
<evidence type="ECO:0000256" key="10">
    <source>
        <dbReference type="SAM" id="MobiDB-lite"/>
    </source>
</evidence>
<evidence type="ECO:0000256" key="5">
    <source>
        <dbReference type="ARBA" id="ARBA00023015"/>
    </source>
</evidence>
<keyword evidence="5" id="KW-0805">Transcription regulation</keyword>
<feature type="domain" description="SBP-type" evidence="11">
    <location>
        <begin position="77"/>
        <end position="154"/>
    </location>
</feature>